<keyword evidence="2" id="KW-0472">Membrane</keyword>
<reference evidence="3 4" key="1">
    <citation type="submission" date="2019-05" db="EMBL/GenBank/DDBJ databases">
        <title>Genome sequence of Cellulomonas hominis strain CS1.</title>
        <authorList>
            <person name="Belmont J."/>
            <person name="Maclea K.S."/>
        </authorList>
    </citation>
    <scope>NUCLEOTIDE SEQUENCE [LARGE SCALE GENOMIC DNA]</scope>
    <source>
        <strain evidence="3 4">CS1</strain>
    </source>
</reference>
<dbReference type="Proteomes" id="UP000308121">
    <property type="component" value="Unassembled WGS sequence"/>
</dbReference>
<gene>
    <name evidence="3" type="ORF">FA014_02705</name>
</gene>
<dbReference type="RefSeq" id="WP_154728180.1">
    <property type="nucleotide sequence ID" value="NZ_SZYE01000009.1"/>
</dbReference>
<keyword evidence="2" id="KW-0812">Transmembrane</keyword>
<dbReference type="NCBIfam" id="NF033632">
    <property type="entry name" value="SLATT_4"/>
    <property type="match status" value="1"/>
</dbReference>
<feature type="region of interest" description="Disordered" evidence="1">
    <location>
        <begin position="1"/>
        <end position="30"/>
    </location>
</feature>
<accession>A0A7Z8NR41</accession>
<name>A0A7Z8NR41_9CELL</name>
<dbReference type="AlphaFoldDB" id="A0A7Z8NR41"/>
<feature type="compositionally biased region" description="Polar residues" evidence="1">
    <location>
        <begin position="8"/>
        <end position="17"/>
    </location>
</feature>
<proteinExistence type="predicted"/>
<comment type="caution">
    <text evidence="3">The sequence shown here is derived from an EMBL/GenBank/DDBJ whole genome shotgun (WGS) entry which is preliminary data.</text>
</comment>
<dbReference type="EMBL" id="SZYE01000009">
    <property type="protein sequence ID" value="TKR27000.1"/>
    <property type="molecule type" value="Genomic_DNA"/>
</dbReference>
<evidence type="ECO:0000256" key="2">
    <source>
        <dbReference type="SAM" id="Phobius"/>
    </source>
</evidence>
<sequence length="247" mass="26498">MTGYRRTTAITPATSGATVPHPPCTSGAQDRKASTLLTSAVLAAYELLPELEHRSPERAPLGLSADYSQAVNSSASATQPPQNAPTASRDELDFRLRQWINGLHIEHIAHSRAAAALHRRHWGLGVTATIVAAGVGTSAFAGLQDTPRGWALWLVSAASIGTAALTALVAFMDYSARSARHTASALQFGSLRRRAELLSASAKPHSELLVAMSEINKSWEQVAESSPQYPPRLHEWARAKVPRAQRT</sequence>
<organism evidence="3 4">
    <name type="scientific">Cellulomonas hominis</name>
    <dbReference type="NCBI Taxonomy" id="156981"/>
    <lineage>
        <taxon>Bacteria</taxon>
        <taxon>Bacillati</taxon>
        <taxon>Actinomycetota</taxon>
        <taxon>Actinomycetes</taxon>
        <taxon>Micrococcales</taxon>
        <taxon>Cellulomonadaceae</taxon>
        <taxon>Cellulomonas</taxon>
    </lineage>
</organism>
<protein>
    <submittedName>
        <fullName evidence="3">SLATT domain-containing protein</fullName>
    </submittedName>
</protein>
<evidence type="ECO:0000313" key="3">
    <source>
        <dbReference type="EMBL" id="TKR27000.1"/>
    </source>
</evidence>
<feature type="transmembrane region" description="Helical" evidence="2">
    <location>
        <begin position="122"/>
        <end position="144"/>
    </location>
</feature>
<feature type="transmembrane region" description="Helical" evidence="2">
    <location>
        <begin position="150"/>
        <end position="171"/>
    </location>
</feature>
<evidence type="ECO:0000313" key="4">
    <source>
        <dbReference type="Proteomes" id="UP000308121"/>
    </source>
</evidence>
<keyword evidence="2" id="KW-1133">Transmembrane helix</keyword>
<evidence type="ECO:0000256" key="1">
    <source>
        <dbReference type="SAM" id="MobiDB-lite"/>
    </source>
</evidence>